<evidence type="ECO:0000313" key="4">
    <source>
        <dbReference type="EMBL" id="VDP38624.1"/>
    </source>
</evidence>
<dbReference type="SUPFAM" id="SSF47769">
    <property type="entry name" value="SAM/Pointed domain"/>
    <property type="match status" value="1"/>
</dbReference>
<dbReference type="WBParaSite" id="HPBE_0002340401-mRNA-1">
    <property type="protein sequence ID" value="HPBE_0002340401-mRNA-1"/>
    <property type="gene ID" value="HPBE_0002340401"/>
</dbReference>
<evidence type="ECO:0000256" key="2">
    <source>
        <dbReference type="SAM" id="MobiDB-lite"/>
    </source>
</evidence>
<sequence>MWDWHSFFVKIGIPASVSSRYAEIFRQNRVSKDMLPDLDKATLADLGVTAVGDQLAILKHARDEAYDMEPDSPSKLRVRIAGPGAGAGHSSNGSSGSSEQRRGRPAPDRSEIYHIKMPEGSTARTKEIMQNASVLRKHGSLPAFRTRRSLVQDDYFVDEEGLSAEEEEYMDEEMAWEDLEEEELDEEVEELVDEFAYVEERPSVYNRLSR</sequence>
<evidence type="ECO:0000256" key="1">
    <source>
        <dbReference type="SAM" id="Coils"/>
    </source>
</evidence>
<feature type="compositionally biased region" description="Basic and acidic residues" evidence="2">
    <location>
        <begin position="99"/>
        <end position="111"/>
    </location>
</feature>
<evidence type="ECO:0000313" key="5">
    <source>
        <dbReference type="Proteomes" id="UP000050761"/>
    </source>
</evidence>
<proteinExistence type="predicted"/>
<accession>A0A3P8E2H7</accession>
<dbReference type="GO" id="GO:0005634">
    <property type="term" value="C:nucleus"/>
    <property type="evidence" value="ECO:0007669"/>
    <property type="project" value="TreeGrafter"/>
</dbReference>
<dbReference type="Proteomes" id="UP000050761">
    <property type="component" value="Unassembled WGS sequence"/>
</dbReference>
<dbReference type="PANTHER" id="PTHR21359:SF1">
    <property type="entry name" value="DUF5577 DOMAIN-CONTAINING PROTEIN"/>
    <property type="match status" value="1"/>
</dbReference>
<feature type="region of interest" description="Disordered" evidence="2">
    <location>
        <begin position="66"/>
        <end position="111"/>
    </location>
</feature>
<keyword evidence="1" id="KW-0175">Coiled coil</keyword>
<reference evidence="4 5" key="1">
    <citation type="submission" date="2018-11" db="EMBL/GenBank/DDBJ databases">
        <authorList>
            <consortium name="Pathogen Informatics"/>
        </authorList>
    </citation>
    <scope>NUCLEOTIDE SEQUENCE [LARGE SCALE GENOMIC DNA]</scope>
</reference>
<dbReference type="InterPro" id="IPR001660">
    <property type="entry name" value="SAM"/>
</dbReference>
<feature type="compositionally biased region" description="Low complexity" evidence="2">
    <location>
        <begin position="88"/>
        <end position="98"/>
    </location>
</feature>
<reference evidence="6" key="2">
    <citation type="submission" date="2019-09" db="UniProtKB">
        <authorList>
            <consortium name="WormBaseParasite"/>
        </authorList>
    </citation>
    <scope>IDENTIFICATION</scope>
</reference>
<dbReference type="OrthoDB" id="10067653at2759"/>
<name>A0A183GL34_HELPZ</name>
<dbReference type="Pfam" id="PF18017">
    <property type="entry name" value="SAM_4"/>
    <property type="match status" value="1"/>
</dbReference>
<dbReference type="Gene3D" id="1.10.150.50">
    <property type="entry name" value="Transcription Factor, Ets-1"/>
    <property type="match status" value="1"/>
</dbReference>
<feature type="domain" description="SAM" evidence="3">
    <location>
        <begin position="1"/>
        <end position="59"/>
    </location>
</feature>
<dbReference type="AlphaFoldDB" id="A0A183GL34"/>
<keyword evidence="5" id="KW-1185">Reference proteome</keyword>
<gene>
    <name evidence="4" type="ORF">HPBE_LOCUS23403</name>
</gene>
<dbReference type="PROSITE" id="PS50105">
    <property type="entry name" value="SAM_DOMAIN"/>
    <property type="match status" value="1"/>
</dbReference>
<evidence type="ECO:0000259" key="3">
    <source>
        <dbReference type="PROSITE" id="PS50105"/>
    </source>
</evidence>
<dbReference type="InterPro" id="IPR013761">
    <property type="entry name" value="SAM/pointed_sf"/>
</dbReference>
<dbReference type="EMBL" id="UZAH01035022">
    <property type="protein sequence ID" value="VDP38624.1"/>
    <property type="molecule type" value="Genomic_DNA"/>
</dbReference>
<dbReference type="InterPro" id="IPR039161">
    <property type="entry name" value="C19orf47-like"/>
</dbReference>
<dbReference type="PANTHER" id="PTHR21359">
    <property type="entry name" value="DUF5577 DOMAIN-CONTAINING PROTEIN"/>
    <property type="match status" value="1"/>
</dbReference>
<accession>A0A183GL34</accession>
<feature type="coiled-coil region" evidence="1">
    <location>
        <begin position="162"/>
        <end position="201"/>
    </location>
</feature>
<organism evidence="5 6">
    <name type="scientific">Heligmosomoides polygyrus</name>
    <name type="common">Parasitic roundworm</name>
    <dbReference type="NCBI Taxonomy" id="6339"/>
    <lineage>
        <taxon>Eukaryota</taxon>
        <taxon>Metazoa</taxon>
        <taxon>Ecdysozoa</taxon>
        <taxon>Nematoda</taxon>
        <taxon>Chromadorea</taxon>
        <taxon>Rhabditida</taxon>
        <taxon>Rhabditina</taxon>
        <taxon>Rhabditomorpha</taxon>
        <taxon>Strongyloidea</taxon>
        <taxon>Heligmosomidae</taxon>
        <taxon>Heligmosomoides</taxon>
    </lineage>
</organism>
<evidence type="ECO:0000313" key="6">
    <source>
        <dbReference type="WBParaSite" id="HPBE_0002340401-mRNA-1"/>
    </source>
</evidence>
<protein>
    <submittedName>
        <fullName evidence="6">SAM domain-containing protein</fullName>
    </submittedName>
</protein>